<dbReference type="InterPro" id="IPR009075">
    <property type="entry name" value="AcylCo_DH/oxidase_C"/>
</dbReference>
<proteinExistence type="predicted"/>
<feature type="non-terminal residue" evidence="3">
    <location>
        <position position="1"/>
    </location>
</feature>
<protein>
    <recommendedName>
        <fullName evidence="2">Acyl-CoA dehydrogenase/oxidase C-terminal domain-containing protein</fullName>
    </recommendedName>
</protein>
<accession>X1E550</accession>
<gene>
    <name evidence="3" type="ORF">S03H2_09985</name>
</gene>
<feature type="domain" description="Acyl-CoA dehydrogenase/oxidase C-terminal" evidence="2">
    <location>
        <begin position="1"/>
        <end position="30"/>
    </location>
</feature>
<dbReference type="Pfam" id="PF00441">
    <property type="entry name" value="Acyl-CoA_dh_1"/>
    <property type="match status" value="1"/>
</dbReference>
<dbReference type="AlphaFoldDB" id="X1E550"/>
<dbReference type="SUPFAM" id="SSF47203">
    <property type="entry name" value="Acyl-CoA dehydrogenase C-terminal domain-like"/>
    <property type="match status" value="1"/>
</dbReference>
<name>X1E550_9ZZZZ</name>
<evidence type="ECO:0000256" key="1">
    <source>
        <dbReference type="ARBA" id="ARBA00022630"/>
    </source>
</evidence>
<dbReference type="Gene3D" id="1.20.140.10">
    <property type="entry name" value="Butyryl-CoA Dehydrogenase, subunit A, domain 3"/>
    <property type="match status" value="1"/>
</dbReference>
<organism evidence="3">
    <name type="scientific">marine sediment metagenome</name>
    <dbReference type="NCBI Taxonomy" id="412755"/>
    <lineage>
        <taxon>unclassified sequences</taxon>
        <taxon>metagenomes</taxon>
        <taxon>ecological metagenomes</taxon>
    </lineage>
</organism>
<comment type="caution">
    <text evidence="3">The sequence shown here is derived from an EMBL/GenBank/DDBJ whole genome shotgun (WGS) entry which is preliminary data.</text>
</comment>
<dbReference type="GO" id="GO:0016627">
    <property type="term" value="F:oxidoreductase activity, acting on the CH-CH group of donors"/>
    <property type="evidence" value="ECO:0007669"/>
    <property type="project" value="InterPro"/>
</dbReference>
<evidence type="ECO:0000313" key="3">
    <source>
        <dbReference type="EMBL" id="GAH27682.1"/>
    </source>
</evidence>
<reference evidence="3" key="1">
    <citation type="journal article" date="2014" name="Front. Microbiol.">
        <title>High frequency of phylogenetically diverse reductive dehalogenase-homologous genes in deep subseafloor sedimentary metagenomes.</title>
        <authorList>
            <person name="Kawai M."/>
            <person name="Futagami T."/>
            <person name="Toyoda A."/>
            <person name="Takaki Y."/>
            <person name="Nishi S."/>
            <person name="Hori S."/>
            <person name="Arai W."/>
            <person name="Tsubouchi T."/>
            <person name="Morono Y."/>
            <person name="Uchiyama I."/>
            <person name="Ito T."/>
            <person name="Fujiyama A."/>
            <person name="Inagaki F."/>
            <person name="Takami H."/>
        </authorList>
    </citation>
    <scope>NUCLEOTIDE SEQUENCE</scope>
    <source>
        <strain evidence="3">Expedition CK06-06</strain>
    </source>
</reference>
<dbReference type="InterPro" id="IPR036250">
    <property type="entry name" value="AcylCo_DH-like_C"/>
</dbReference>
<dbReference type="EMBL" id="BARU01005167">
    <property type="protein sequence ID" value="GAH27682.1"/>
    <property type="molecule type" value="Genomic_DNA"/>
</dbReference>
<sequence>RDYPVEKMMRDAKIMQIYEGTNQVLRNVIALELRKKKAS</sequence>
<evidence type="ECO:0000259" key="2">
    <source>
        <dbReference type="Pfam" id="PF00441"/>
    </source>
</evidence>
<keyword evidence="1" id="KW-0285">Flavoprotein</keyword>